<protein>
    <submittedName>
        <fullName evidence="7">Response regulator transcription factor</fullName>
    </submittedName>
</protein>
<dbReference type="GO" id="GO:0000160">
    <property type="term" value="P:phosphorelay signal transduction system"/>
    <property type="evidence" value="ECO:0007669"/>
    <property type="project" value="InterPro"/>
</dbReference>
<evidence type="ECO:0000256" key="3">
    <source>
        <dbReference type="PROSITE-ProRule" id="PRU00169"/>
    </source>
</evidence>
<dbReference type="CDD" id="cd17535">
    <property type="entry name" value="REC_NarL-like"/>
    <property type="match status" value="1"/>
</dbReference>
<dbReference type="InterPro" id="IPR001789">
    <property type="entry name" value="Sig_transdc_resp-reg_receiver"/>
</dbReference>
<dbReference type="PROSITE" id="PS00622">
    <property type="entry name" value="HTH_LUXR_1"/>
    <property type="match status" value="1"/>
</dbReference>
<evidence type="ECO:0000313" key="7">
    <source>
        <dbReference type="EMBL" id="XBH14057.1"/>
    </source>
</evidence>
<dbReference type="PANTHER" id="PTHR43214">
    <property type="entry name" value="TWO-COMPONENT RESPONSE REGULATOR"/>
    <property type="match status" value="1"/>
</dbReference>
<feature type="domain" description="Response regulatory" evidence="5">
    <location>
        <begin position="6"/>
        <end position="122"/>
    </location>
</feature>
<dbReference type="InterPro" id="IPR000792">
    <property type="entry name" value="Tscrpt_reg_LuxR_C"/>
</dbReference>
<evidence type="ECO:0000259" key="4">
    <source>
        <dbReference type="PROSITE" id="PS50043"/>
    </source>
</evidence>
<evidence type="ECO:0000256" key="2">
    <source>
        <dbReference type="ARBA" id="ARBA00023125"/>
    </source>
</evidence>
<evidence type="ECO:0000259" key="5">
    <source>
        <dbReference type="PROSITE" id="PS50110"/>
    </source>
</evidence>
<dbReference type="Gene3D" id="3.40.50.2300">
    <property type="match status" value="1"/>
</dbReference>
<dbReference type="Pfam" id="PF00196">
    <property type="entry name" value="GerE"/>
    <property type="match status" value="1"/>
</dbReference>
<dbReference type="SMART" id="SM00448">
    <property type="entry name" value="REC"/>
    <property type="match status" value="1"/>
</dbReference>
<dbReference type="InterPro" id="IPR016032">
    <property type="entry name" value="Sig_transdc_resp-reg_C-effctor"/>
</dbReference>
<accession>A0AAU7DA98</accession>
<keyword evidence="1 3" id="KW-0597">Phosphoprotein</keyword>
<name>A0AAU7DA98_9BACT</name>
<dbReference type="GO" id="GO:0003677">
    <property type="term" value="F:DNA binding"/>
    <property type="evidence" value="ECO:0007669"/>
    <property type="project" value="UniProtKB-KW"/>
</dbReference>
<reference evidence="7" key="1">
    <citation type="submission" date="2023-03" db="EMBL/GenBank/DDBJ databases">
        <title>Edaphobacter sp.</title>
        <authorList>
            <person name="Huber K.J."/>
            <person name="Papendorf J."/>
            <person name="Pilke C."/>
            <person name="Bunk B."/>
            <person name="Sproeer C."/>
            <person name="Pester M."/>
        </authorList>
    </citation>
    <scope>NUCLEOTIDE SEQUENCE</scope>
    <source>
        <strain evidence="6">DSM 109919</strain>
        <strain evidence="7">DSM 109920</strain>
    </source>
</reference>
<dbReference type="KEGG" id="epl:P4G45_02585"/>
<dbReference type="Pfam" id="PF00072">
    <property type="entry name" value="Response_reg"/>
    <property type="match status" value="1"/>
</dbReference>
<dbReference type="RefSeq" id="WP_348268134.1">
    <property type="nucleotide sequence ID" value="NZ_CP121194.1"/>
</dbReference>
<dbReference type="InterPro" id="IPR058245">
    <property type="entry name" value="NreC/VraR/RcsB-like_REC"/>
</dbReference>
<dbReference type="EMBL" id="CP121195">
    <property type="protein sequence ID" value="XBH14057.1"/>
    <property type="molecule type" value="Genomic_DNA"/>
</dbReference>
<dbReference type="PROSITE" id="PS50110">
    <property type="entry name" value="RESPONSE_REGULATORY"/>
    <property type="match status" value="1"/>
</dbReference>
<dbReference type="SUPFAM" id="SSF46894">
    <property type="entry name" value="C-terminal effector domain of the bipartite response regulators"/>
    <property type="match status" value="1"/>
</dbReference>
<dbReference type="SUPFAM" id="SSF52172">
    <property type="entry name" value="CheY-like"/>
    <property type="match status" value="1"/>
</dbReference>
<dbReference type="SMART" id="SM00421">
    <property type="entry name" value="HTH_LUXR"/>
    <property type="match status" value="1"/>
</dbReference>
<feature type="modified residue" description="4-aspartylphosphate" evidence="3">
    <location>
        <position position="57"/>
    </location>
</feature>
<organism evidence="7">
    <name type="scientific">Edaphobacter paludis</name>
    <dbReference type="NCBI Taxonomy" id="3035702"/>
    <lineage>
        <taxon>Bacteria</taxon>
        <taxon>Pseudomonadati</taxon>
        <taxon>Acidobacteriota</taxon>
        <taxon>Terriglobia</taxon>
        <taxon>Terriglobales</taxon>
        <taxon>Acidobacteriaceae</taxon>
        <taxon>Edaphobacter</taxon>
    </lineage>
</organism>
<dbReference type="GO" id="GO:0006355">
    <property type="term" value="P:regulation of DNA-templated transcription"/>
    <property type="evidence" value="ECO:0007669"/>
    <property type="project" value="InterPro"/>
</dbReference>
<dbReference type="InterPro" id="IPR011006">
    <property type="entry name" value="CheY-like_superfamily"/>
</dbReference>
<dbReference type="EMBL" id="CP121194">
    <property type="protein sequence ID" value="XBH10628.1"/>
    <property type="molecule type" value="Genomic_DNA"/>
</dbReference>
<dbReference type="InterPro" id="IPR039420">
    <property type="entry name" value="WalR-like"/>
</dbReference>
<sequence>MAEPIRILVVDDHHVVRQGLVALLNIMPAIKVVGEASDGLQAIELYRSLRPDITLMDLQLPKLGGVEAIQRIRADDPAARFVVLTTFDGDEDIFRALQAGAKAYLLKGMTIEELLSTIQAVHSGKTRISPAIAEKLAERMSSHALTARELGVLERIVAGRANKEIAADLDISEATVKSHINNLLSKLGVSDRTHAATVALQRGIVHLK</sequence>
<feature type="domain" description="HTH luxR-type" evidence="4">
    <location>
        <begin position="138"/>
        <end position="203"/>
    </location>
</feature>
<proteinExistence type="predicted"/>
<evidence type="ECO:0000313" key="6">
    <source>
        <dbReference type="EMBL" id="XBH10628.1"/>
    </source>
</evidence>
<keyword evidence="2" id="KW-0238">DNA-binding</keyword>
<gene>
    <name evidence="6" type="ORF">P4G45_02585</name>
    <name evidence="7" type="ORF">P8936_02560</name>
</gene>
<dbReference type="PROSITE" id="PS50043">
    <property type="entry name" value="HTH_LUXR_2"/>
    <property type="match status" value="1"/>
</dbReference>
<evidence type="ECO:0000256" key="1">
    <source>
        <dbReference type="ARBA" id="ARBA00022553"/>
    </source>
</evidence>
<accession>A0AAU7CYP8</accession>
<dbReference type="PANTHER" id="PTHR43214:SF43">
    <property type="entry name" value="TWO-COMPONENT RESPONSE REGULATOR"/>
    <property type="match status" value="1"/>
</dbReference>
<dbReference type="PRINTS" id="PR00038">
    <property type="entry name" value="HTHLUXR"/>
</dbReference>
<dbReference type="AlphaFoldDB" id="A0AAU7DA98"/>
<dbReference type="CDD" id="cd06170">
    <property type="entry name" value="LuxR_C_like"/>
    <property type="match status" value="1"/>
</dbReference>